<sequence>MNRPTLFVAKVVFGVAIVLGSTSLAPNLAYHHVIHSAAAVNLLTSEEAVKAARDTRLIPQDAEIRSTRLDAARSRWVIVYAHLDTAGNFRDGTLELNDSNGDLLYFTERFNYERLFGDMMAPPFDPAEEKVSFTEAVRIAHDYAIDQSWPIEHQWKDTVIPQSEYSLRAVKRDLHAVSLDRAYKGGRYLADKFDVYVDRKTGEVMGHEVHWSKTHFIIPGDISASQAATAKYKQFQPVLDWTETNNKRLAYSLDALTGYLTESEKNNWSPKYNQNLAKKRLLALYELEMVFTPDFKGNATAKYDFVIKQDVPLFYSGVVPAIDANTGEWVDFLGSSINQPIPPASEWLVDQAVPVGKTGYKAAVIWNNELLALKNEPLIHNGSTLVPFRELLNKLNAKIGWDPEKRKVTASKDGISIELTIGSSTAYINGKARQLGTPAIIQKGHTFIPARIVLETFGAKVDWDNDSRLVLVNTDKANPKLTPLQLKQFRFQAHINWAEKQ</sequence>
<evidence type="ECO:0000259" key="1">
    <source>
        <dbReference type="Pfam" id="PF07833"/>
    </source>
</evidence>
<proteinExistence type="predicted"/>
<keyword evidence="3" id="KW-1185">Reference proteome</keyword>
<dbReference type="Gene3D" id="3.30.457.10">
    <property type="entry name" value="Copper amine oxidase-like, N-terminal domain"/>
    <property type="match status" value="1"/>
</dbReference>
<accession>A0A2R5EYK8</accession>
<comment type="caution">
    <text evidence="2">The sequence shown here is derived from an EMBL/GenBank/DDBJ whole genome shotgun (WGS) entry which is preliminary data.</text>
</comment>
<dbReference type="Proteomes" id="UP000245202">
    <property type="component" value="Unassembled WGS sequence"/>
</dbReference>
<dbReference type="EMBL" id="BDQX01000173">
    <property type="protein sequence ID" value="GBG08903.1"/>
    <property type="molecule type" value="Genomic_DNA"/>
</dbReference>
<dbReference type="InterPro" id="IPR012854">
    <property type="entry name" value="Cu_amine_oxidase-like_N"/>
</dbReference>
<feature type="domain" description="Copper amine oxidase-like N-terminal" evidence="1">
    <location>
        <begin position="367"/>
        <end position="471"/>
    </location>
</feature>
<protein>
    <recommendedName>
        <fullName evidence="1">Copper amine oxidase-like N-terminal domain-containing protein</fullName>
    </recommendedName>
</protein>
<name>A0A2R5EYK8_9BACL</name>
<organism evidence="2 3">
    <name type="scientific">Paenibacillus agaridevorans</name>
    <dbReference type="NCBI Taxonomy" id="171404"/>
    <lineage>
        <taxon>Bacteria</taxon>
        <taxon>Bacillati</taxon>
        <taxon>Bacillota</taxon>
        <taxon>Bacilli</taxon>
        <taxon>Bacillales</taxon>
        <taxon>Paenibacillaceae</taxon>
        <taxon>Paenibacillus</taxon>
    </lineage>
</organism>
<dbReference type="Pfam" id="PF07833">
    <property type="entry name" value="Cu_amine_oxidN1"/>
    <property type="match status" value="1"/>
</dbReference>
<reference evidence="2 3" key="1">
    <citation type="submission" date="2017-08" db="EMBL/GenBank/DDBJ databases">
        <title>Substantial Increase in Enzyme Production by Combined Drug-Resistance Mutations in Paenibacillus agaridevorans.</title>
        <authorList>
            <person name="Tanaka Y."/>
            <person name="Funane K."/>
            <person name="Hosaka T."/>
            <person name="Shiwa Y."/>
            <person name="Fujita N."/>
            <person name="Miyazaki T."/>
            <person name="Yoshikawa H."/>
            <person name="Murakami K."/>
            <person name="Kasahara K."/>
            <person name="Inaoka T."/>
            <person name="Hiraga Y."/>
            <person name="Ochi K."/>
        </authorList>
    </citation>
    <scope>NUCLEOTIDE SEQUENCE [LARGE SCALE GENOMIC DNA]</scope>
    <source>
        <strain evidence="2 3">T-3040</strain>
    </source>
</reference>
<dbReference type="InterPro" id="IPR036582">
    <property type="entry name" value="Mao_N_sf"/>
</dbReference>
<gene>
    <name evidence="2" type="ORF">PAT3040_03516</name>
</gene>
<dbReference type="AlphaFoldDB" id="A0A2R5EYK8"/>
<dbReference type="SUPFAM" id="SSF55383">
    <property type="entry name" value="Copper amine oxidase, domain N"/>
    <property type="match status" value="1"/>
</dbReference>
<evidence type="ECO:0000313" key="3">
    <source>
        <dbReference type="Proteomes" id="UP000245202"/>
    </source>
</evidence>
<evidence type="ECO:0000313" key="2">
    <source>
        <dbReference type="EMBL" id="GBG08903.1"/>
    </source>
</evidence>